<keyword evidence="2" id="KW-1185">Reference proteome</keyword>
<evidence type="ECO:0000313" key="2">
    <source>
        <dbReference type="Proteomes" id="UP000327157"/>
    </source>
</evidence>
<name>A0A5N5H1W9_9ROSA</name>
<evidence type="ECO:0000313" key="1">
    <source>
        <dbReference type="EMBL" id="KAB2617064.1"/>
    </source>
</evidence>
<comment type="caution">
    <text evidence="1">The sequence shown here is derived from an EMBL/GenBank/DDBJ whole genome shotgun (WGS) entry which is preliminary data.</text>
</comment>
<reference evidence="1 2" key="1">
    <citation type="submission" date="2019-09" db="EMBL/GenBank/DDBJ databases">
        <authorList>
            <person name="Ou C."/>
        </authorList>
    </citation>
    <scope>NUCLEOTIDE SEQUENCE [LARGE SCALE GENOMIC DNA]</scope>
    <source>
        <strain evidence="1">S2</strain>
        <tissue evidence="1">Leaf</tissue>
    </source>
</reference>
<gene>
    <name evidence="1" type="ORF">D8674_012933</name>
</gene>
<organism evidence="1 2">
    <name type="scientific">Pyrus ussuriensis x Pyrus communis</name>
    <dbReference type="NCBI Taxonomy" id="2448454"/>
    <lineage>
        <taxon>Eukaryota</taxon>
        <taxon>Viridiplantae</taxon>
        <taxon>Streptophyta</taxon>
        <taxon>Embryophyta</taxon>
        <taxon>Tracheophyta</taxon>
        <taxon>Spermatophyta</taxon>
        <taxon>Magnoliopsida</taxon>
        <taxon>eudicotyledons</taxon>
        <taxon>Gunneridae</taxon>
        <taxon>Pentapetalae</taxon>
        <taxon>rosids</taxon>
        <taxon>fabids</taxon>
        <taxon>Rosales</taxon>
        <taxon>Rosaceae</taxon>
        <taxon>Amygdaloideae</taxon>
        <taxon>Maleae</taxon>
        <taxon>Pyrus</taxon>
    </lineage>
</organism>
<protein>
    <submittedName>
        <fullName evidence="1">Bifunctional dihydroflavonol 4-reductase/flavanone 4-reductase-like</fullName>
    </submittedName>
</protein>
<dbReference type="EMBL" id="SMOL01000401">
    <property type="protein sequence ID" value="KAB2617064.1"/>
    <property type="molecule type" value="Genomic_DNA"/>
</dbReference>
<dbReference type="AlphaFoldDB" id="A0A5N5H1W9"/>
<dbReference type="Proteomes" id="UP000327157">
    <property type="component" value="Chromosome 15"/>
</dbReference>
<sequence>MGGGGSSGRDCLGASCGWKMNLVGLGDEFDGAVLPVKMNLEVWCGLCCGVESSEKKQRKRIRVVRERQSCQESAWSSGKVLGGERFFNVIVTRDGISRVVI</sequence>
<accession>A0A5N5H1W9</accession>
<reference evidence="1 2" key="3">
    <citation type="submission" date="2019-11" db="EMBL/GenBank/DDBJ databases">
        <title>A de novo genome assembly of a pear dwarfing rootstock.</title>
        <authorList>
            <person name="Wang F."/>
            <person name="Wang J."/>
            <person name="Li S."/>
            <person name="Zhang Y."/>
            <person name="Fang M."/>
            <person name="Ma L."/>
            <person name="Zhao Y."/>
            <person name="Jiang S."/>
        </authorList>
    </citation>
    <scope>NUCLEOTIDE SEQUENCE [LARGE SCALE GENOMIC DNA]</scope>
    <source>
        <strain evidence="1">S2</strain>
        <tissue evidence="1">Leaf</tissue>
    </source>
</reference>
<reference evidence="2" key="2">
    <citation type="submission" date="2019-10" db="EMBL/GenBank/DDBJ databases">
        <title>A de novo genome assembly of a pear dwarfing rootstock.</title>
        <authorList>
            <person name="Wang F."/>
            <person name="Wang J."/>
            <person name="Li S."/>
            <person name="Zhang Y."/>
            <person name="Fang M."/>
            <person name="Ma L."/>
            <person name="Zhao Y."/>
            <person name="Jiang S."/>
        </authorList>
    </citation>
    <scope>NUCLEOTIDE SEQUENCE [LARGE SCALE GENOMIC DNA]</scope>
</reference>
<proteinExistence type="predicted"/>